<dbReference type="PRINTS" id="PR00455">
    <property type="entry name" value="HTHTETR"/>
</dbReference>
<dbReference type="EMBL" id="BMQA01000040">
    <property type="protein sequence ID" value="GGJ51322.1"/>
    <property type="molecule type" value="Genomic_DNA"/>
</dbReference>
<dbReference type="AlphaFoldDB" id="A0A917LA89"/>
<dbReference type="Gene3D" id="1.10.357.10">
    <property type="entry name" value="Tetracycline Repressor, domain 2"/>
    <property type="match status" value="1"/>
</dbReference>
<dbReference type="GO" id="GO:0000976">
    <property type="term" value="F:transcription cis-regulatory region binding"/>
    <property type="evidence" value="ECO:0007669"/>
    <property type="project" value="TreeGrafter"/>
</dbReference>
<name>A0A917LA89_9ACTN</name>
<feature type="DNA-binding region" description="H-T-H motif" evidence="2">
    <location>
        <begin position="27"/>
        <end position="46"/>
    </location>
</feature>
<comment type="caution">
    <text evidence="4">The sequence shown here is derived from an EMBL/GenBank/DDBJ whole genome shotgun (WGS) entry which is preliminary data.</text>
</comment>
<dbReference type="PANTHER" id="PTHR30055">
    <property type="entry name" value="HTH-TYPE TRANSCRIPTIONAL REGULATOR RUTR"/>
    <property type="match status" value="1"/>
</dbReference>
<evidence type="ECO:0000256" key="1">
    <source>
        <dbReference type="ARBA" id="ARBA00023125"/>
    </source>
</evidence>
<reference evidence="4" key="2">
    <citation type="submission" date="2020-09" db="EMBL/GenBank/DDBJ databases">
        <authorList>
            <person name="Sun Q."/>
            <person name="Ohkuma M."/>
        </authorList>
    </citation>
    <scope>NUCLEOTIDE SEQUENCE</scope>
    <source>
        <strain evidence="4">JCM 3086</strain>
    </source>
</reference>
<reference evidence="4" key="1">
    <citation type="journal article" date="2014" name="Int. J. Syst. Evol. Microbiol.">
        <title>Complete genome sequence of Corynebacterium casei LMG S-19264T (=DSM 44701T), isolated from a smear-ripened cheese.</title>
        <authorList>
            <consortium name="US DOE Joint Genome Institute (JGI-PGF)"/>
            <person name="Walter F."/>
            <person name="Albersmeier A."/>
            <person name="Kalinowski J."/>
            <person name="Ruckert C."/>
        </authorList>
    </citation>
    <scope>NUCLEOTIDE SEQUENCE</scope>
    <source>
        <strain evidence="4">JCM 3086</strain>
    </source>
</reference>
<evidence type="ECO:0000313" key="5">
    <source>
        <dbReference type="Proteomes" id="UP000657574"/>
    </source>
</evidence>
<feature type="domain" description="HTH tetR-type" evidence="3">
    <location>
        <begin position="4"/>
        <end position="64"/>
    </location>
</feature>
<keyword evidence="1 2" id="KW-0238">DNA-binding</keyword>
<dbReference type="Proteomes" id="UP000657574">
    <property type="component" value="Unassembled WGS sequence"/>
</dbReference>
<dbReference type="GO" id="GO:0003700">
    <property type="term" value="F:DNA-binding transcription factor activity"/>
    <property type="evidence" value="ECO:0007669"/>
    <property type="project" value="TreeGrafter"/>
</dbReference>
<gene>
    <name evidence="4" type="ORF">GCM10010121_072780</name>
</gene>
<dbReference type="InterPro" id="IPR001647">
    <property type="entry name" value="HTH_TetR"/>
</dbReference>
<dbReference type="PROSITE" id="PS50977">
    <property type="entry name" value="HTH_TETR_2"/>
    <property type="match status" value="1"/>
</dbReference>
<dbReference type="InterPro" id="IPR009057">
    <property type="entry name" value="Homeodomain-like_sf"/>
</dbReference>
<keyword evidence="5" id="KW-1185">Reference proteome</keyword>
<proteinExistence type="predicted"/>
<accession>A0A917LA89</accession>
<dbReference type="SUPFAM" id="SSF46689">
    <property type="entry name" value="Homeodomain-like"/>
    <property type="match status" value="1"/>
</dbReference>
<evidence type="ECO:0000259" key="3">
    <source>
        <dbReference type="PROSITE" id="PS50977"/>
    </source>
</evidence>
<dbReference type="InterPro" id="IPR050109">
    <property type="entry name" value="HTH-type_TetR-like_transc_reg"/>
</dbReference>
<dbReference type="Pfam" id="PF00440">
    <property type="entry name" value="TetR_N"/>
    <property type="match status" value="1"/>
</dbReference>
<sequence length="189" mass="20354">MSADDRRTAVVGAAIIEFASRGYVGTSTQDIARRAGVSQPYLFRLFPGKRALFLAAATRCVAEIAHTLVAAAEGLEGEQARRAMAIAYTRVILSEPQRLLMQMQVYAAVAGAEAAGDHEFGETVRAQWQQLWQEVRLALGTGAGDTAWFMSRGILVNVLLALGFPPGHRVWAGLDPSIGAAATHRPRHD</sequence>
<protein>
    <submittedName>
        <fullName evidence="4">TetR family transcriptional regulator</fullName>
    </submittedName>
</protein>
<dbReference type="PANTHER" id="PTHR30055:SF146">
    <property type="entry name" value="HTH-TYPE TRANSCRIPTIONAL DUAL REGULATOR CECR"/>
    <property type="match status" value="1"/>
</dbReference>
<evidence type="ECO:0000313" key="4">
    <source>
        <dbReference type="EMBL" id="GGJ51322.1"/>
    </source>
</evidence>
<organism evidence="4 5">
    <name type="scientific">Streptomyces brasiliensis</name>
    <dbReference type="NCBI Taxonomy" id="1954"/>
    <lineage>
        <taxon>Bacteria</taxon>
        <taxon>Bacillati</taxon>
        <taxon>Actinomycetota</taxon>
        <taxon>Actinomycetes</taxon>
        <taxon>Kitasatosporales</taxon>
        <taxon>Streptomycetaceae</taxon>
        <taxon>Streptomyces</taxon>
    </lineage>
</organism>
<evidence type="ECO:0000256" key="2">
    <source>
        <dbReference type="PROSITE-ProRule" id="PRU00335"/>
    </source>
</evidence>